<organism evidence="5 6">
    <name type="scientific">Desulfovibrio falkowii</name>
    <dbReference type="NCBI Taxonomy" id="3136602"/>
    <lineage>
        <taxon>Bacteria</taxon>
        <taxon>Pseudomonadati</taxon>
        <taxon>Thermodesulfobacteriota</taxon>
        <taxon>Desulfovibrionia</taxon>
        <taxon>Desulfovibrionales</taxon>
        <taxon>Desulfovibrionaceae</taxon>
        <taxon>Desulfovibrio</taxon>
    </lineage>
</organism>
<dbReference type="Pfam" id="PF19044">
    <property type="entry name" value="P-loop_TraG"/>
    <property type="match status" value="1"/>
</dbReference>
<keyword evidence="3" id="KW-0067">ATP-binding</keyword>
<feature type="domain" description="AAA+ ATPase" evidence="4">
    <location>
        <begin position="454"/>
        <end position="707"/>
    </location>
</feature>
<dbReference type="InterPro" id="IPR043964">
    <property type="entry name" value="P-loop_TraG"/>
</dbReference>
<accession>A0ABQ0E5Y1</accession>
<name>A0ABQ0E5Y1_9BACT</name>
<dbReference type="SUPFAM" id="SSF52540">
    <property type="entry name" value="P-loop containing nucleoside triphosphate hydrolases"/>
    <property type="match status" value="1"/>
</dbReference>
<dbReference type="Gene3D" id="3.40.50.300">
    <property type="entry name" value="P-loop containing nucleotide triphosphate hydrolases"/>
    <property type="match status" value="2"/>
</dbReference>
<dbReference type="InterPro" id="IPR027417">
    <property type="entry name" value="P-loop_NTPase"/>
</dbReference>
<dbReference type="CDD" id="cd01127">
    <property type="entry name" value="TrwB_TraG_TraD_VirD4"/>
    <property type="match status" value="1"/>
</dbReference>
<keyword evidence="6" id="KW-1185">Reference proteome</keyword>
<dbReference type="EMBL" id="BAAFSG010000001">
    <property type="protein sequence ID" value="GAB1253037.1"/>
    <property type="molecule type" value="Genomic_DNA"/>
</dbReference>
<dbReference type="Pfam" id="PF03135">
    <property type="entry name" value="CagE_TrbE_VirB"/>
    <property type="match status" value="1"/>
</dbReference>
<dbReference type="SMART" id="SM00382">
    <property type="entry name" value="AAA"/>
    <property type="match status" value="1"/>
</dbReference>
<gene>
    <name evidence="5" type="ORF">Defa_05240</name>
</gene>
<protein>
    <submittedName>
        <fullName evidence="5">Conjugal transfer protein TrbE</fullName>
    </submittedName>
</protein>
<evidence type="ECO:0000313" key="5">
    <source>
        <dbReference type="EMBL" id="GAB1253037.1"/>
    </source>
</evidence>
<dbReference type="InterPro" id="IPR003593">
    <property type="entry name" value="AAA+_ATPase"/>
</dbReference>
<dbReference type="InterPro" id="IPR018145">
    <property type="entry name" value="CagE_TrbE_VirB_cntrl_dom"/>
</dbReference>
<proteinExistence type="inferred from homology"/>
<reference evidence="5 6" key="1">
    <citation type="journal article" date="2025" name="Int. J. Syst. Evol. Microbiol.">
        <title>Desulfovibrio falkowii sp. nov., Porphyromonas miyakawae sp. nov., Mediterraneibacter flintii sp. nov. and Owariibacterium komagatae gen. nov., sp. nov., isolated from human faeces.</title>
        <authorList>
            <person name="Hamaguchi T."/>
            <person name="Ohara M."/>
            <person name="Hisatomi A."/>
            <person name="Sekiguchi K."/>
            <person name="Takeda J.I."/>
            <person name="Ueyama J."/>
            <person name="Ito M."/>
            <person name="Nishiwaki H."/>
            <person name="Ogi T."/>
            <person name="Hirayama M."/>
            <person name="Ohkuma M."/>
            <person name="Sakamoto M."/>
            <person name="Ohno K."/>
        </authorList>
    </citation>
    <scope>NUCLEOTIDE SEQUENCE [LARGE SCALE GENOMIC DNA]</scope>
    <source>
        <strain evidence="5 6">13CB8C</strain>
    </source>
</reference>
<comment type="similarity">
    <text evidence="1">Belongs to the TrbE/VirB4 family.</text>
</comment>
<sequence>MLKLKTFRSHAKGLPDLLPYAGLIEDDVLVTKDGTFLAVWEIRGADTESSTEDELAAVSMRVNAAIRNLGSGWMLHVDAVRLPTTEYFASEHCHFPDKVSALIDRMRRETFASGHYYTTTTFLTACWKPSETDDRLKKFATSDQKSKEKNFLDASLASFKKSLVDLEDGLLAALALDRLRTYESADVFGNKASFSSLLSFLQLCITGDEFAVRLPRTPMYLDGMIGGQDLVGGLSPRIGEKHIATIAMDGLPSASYPSMLSALSSLPFSCRFSTRYMCMDQFQAQKEVDKYRKTWAQNIYKFFDKVFNKSNPRPDHDAVSMTQDAEAAYASLQSGHIAAGYYTANIVLLDENADTLKEKIRIVGRTLRALGFGCRLEEINALEAWLGTHPGNWWANVRRPIISTLNLSDFLPLASTWPGHSFCPCPFYPDNSPALLQCATDNTTPFWLNLHVDDLGHTLITGPTGSGKSTLLALIAAQFRKYKNSSVFAFDKGMSLFPLCKGVNGHHYEIGGDKSPSFAPLQDIDSSDSECSWAEEWIGVLCELQGLNLLPDHRSAIHEAMQRLREKPRQMRTITVFQQFVGNQQIKQALQHYTIQGAMGHLLDARENRVYDSNFMVFEMEHIMNMDDANRLPVLLYLFHRIEKCLKGQPALLLLDEAWVMLENPVFRSKIREWLKVMRKNNCAVVIATQSISDAQQSGIMDVISESCPTKIFLANERARETNSLPMYQALGLNERQLDLIVQARPKREYYVVSSEGCRMVNLALTPVELAFVGSSSKEHIARIQELIEQYKDGWIVPWVEERTDLRAEDVWKEAA</sequence>
<evidence type="ECO:0000256" key="1">
    <source>
        <dbReference type="ARBA" id="ARBA00006512"/>
    </source>
</evidence>
<comment type="caution">
    <text evidence="5">The sequence shown here is derived from an EMBL/GenBank/DDBJ whole genome shotgun (WGS) entry which is preliminary data.</text>
</comment>
<dbReference type="PANTHER" id="PTHR30121">
    <property type="entry name" value="UNCHARACTERIZED PROTEIN YJGR-RELATED"/>
    <property type="match status" value="1"/>
</dbReference>
<dbReference type="NCBIfam" id="NF010404">
    <property type="entry name" value="PRK13830.1"/>
    <property type="match status" value="1"/>
</dbReference>
<keyword evidence="2" id="KW-0547">Nucleotide-binding</keyword>
<evidence type="ECO:0000256" key="2">
    <source>
        <dbReference type="ARBA" id="ARBA00022741"/>
    </source>
</evidence>
<dbReference type="InterPro" id="IPR051162">
    <property type="entry name" value="T4SS_component"/>
</dbReference>
<dbReference type="Proteomes" id="UP001628192">
    <property type="component" value="Unassembled WGS sequence"/>
</dbReference>
<evidence type="ECO:0000259" key="4">
    <source>
        <dbReference type="SMART" id="SM00382"/>
    </source>
</evidence>
<dbReference type="RefSeq" id="WP_407844112.1">
    <property type="nucleotide sequence ID" value="NZ_BAAFSG010000001.1"/>
</dbReference>
<evidence type="ECO:0000256" key="3">
    <source>
        <dbReference type="ARBA" id="ARBA00022840"/>
    </source>
</evidence>
<evidence type="ECO:0000313" key="6">
    <source>
        <dbReference type="Proteomes" id="UP001628192"/>
    </source>
</evidence>
<dbReference type="PANTHER" id="PTHR30121:SF12">
    <property type="entry name" value="TYPE IV SECRETION SYSTEM PROTEIN CAGE"/>
    <property type="match status" value="1"/>
</dbReference>